<dbReference type="PANTHER" id="PTHR43176">
    <property type="entry name" value="3-HYDROXYISOBUTYRYL-COA HYDROLASE-RELATED"/>
    <property type="match status" value="1"/>
</dbReference>
<dbReference type="InterPro" id="IPR032259">
    <property type="entry name" value="HIBYL-CoA-H"/>
</dbReference>
<dbReference type="InterPro" id="IPR029045">
    <property type="entry name" value="ClpP/crotonase-like_dom_sf"/>
</dbReference>
<sequence length="327" mass="35950">MNQLVDITVKKSTGILTLDRPEALNSLNEEMVGTIAGALDAWADDDSIDQVVIYSSGKHFCAGGDVRNARQRILDGEAKDVDDFFATEYRMNLALAEFPKPYIALMNGVVMGGGLGISVHGSHRVITQGSFASMPEMNIGYCTDVGISHVYQNLPGHRSTAFGKFLGLTGYRLNEADMITTGLATHYVPSFDGLLEDIVEHGVQAIEDRAEDPGHSELPKLYDDIDTAFQGSWDEIWQRLDGDLRAMVEELTKKASPSALVASAELFEANKGKTLAQALENERVLGELIRREPDFLEGVRAVLVDKDQDPHFADKAPAQRYRDVLTY</sequence>
<comment type="catalytic activity">
    <reaction evidence="1">
        <text>3-hydroxy-2-methylpropanoyl-CoA + H2O = 3-hydroxy-2-methylpropanoate + CoA + H(+)</text>
        <dbReference type="Rhea" id="RHEA:20888"/>
        <dbReference type="ChEBI" id="CHEBI:11805"/>
        <dbReference type="ChEBI" id="CHEBI:15377"/>
        <dbReference type="ChEBI" id="CHEBI:15378"/>
        <dbReference type="ChEBI" id="CHEBI:57287"/>
        <dbReference type="ChEBI" id="CHEBI:57340"/>
        <dbReference type="EC" id="3.1.2.4"/>
    </reaction>
</comment>
<evidence type="ECO:0000256" key="2">
    <source>
        <dbReference type="ARBA" id="ARBA00011915"/>
    </source>
</evidence>
<organism evidence="5 6">
    <name type="scientific">Corynebacterium breve</name>
    <dbReference type="NCBI Taxonomy" id="3049799"/>
    <lineage>
        <taxon>Bacteria</taxon>
        <taxon>Bacillati</taxon>
        <taxon>Actinomycetota</taxon>
        <taxon>Actinomycetes</taxon>
        <taxon>Mycobacteriales</taxon>
        <taxon>Corynebacteriaceae</taxon>
        <taxon>Corynebacterium</taxon>
    </lineage>
</organism>
<evidence type="ECO:0000256" key="3">
    <source>
        <dbReference type="ARBA" id="ARBA00022801"/>
    </source>
</evidence>
<dbReference type="EC" id="3.1.2.4" evidence="2"/>
<dbReference type="SUPFAM" id="SSF52096">
    <property type="entry name" value="ClpP/crotonase"/>
    <property type="match status" value="1"/>
</dbReference>
<dbReference type="Gene3D" id="3.90.226.10">
    <property type="entry name" value="2-enoyl-CoA Hydratase, Chain A, domain 1"/>
    <property type="match status" value="1"/>
</dbReference>
<protein>
    <recommendedName>
        <fullName evidence="2">3-hydroxyisobutyryl-CoA hydrolase</fullName>
        <ecNumber evidence="2">3.1.2.4</ecNumber>
    </recommendedName>
</protein>
<dbReference type="GO" id="GO:0016787">
    <property type="term" value="F:hydrolase activity"/>
    <property type="evidence" value="ECO:0007669"/>
    <property type="project" value="UniProtKB-KW"/>
</dbReference>
<reference evidence="5 6" key="1">
    <citation type="submission" date="2023-05" db="EMBL/GenBank/DDBJ databases">
        <title>Corynebacterium suedekumii sp. nov. and Corynebacterium breve sp. nov. isolated from raw cow's milk.</title>
        <authorList>
            <person name="Baer M.K."/>
            <person name="Mehl L."/>
            <person name="Hellmuth R."/>
            <person name="Marke G."/>
            <person name="Lipski A."/>
        </authorList>
    </citation>
    <scope>NUCLEOTIDE SEQUENCE [LARGE SCALE GENOMIC DNA]</scope>
    <source>
        <strain evidence="5 6">R4</strain>
    </source>
</reference>
<evidence type="ECO:0000259" key="4">
    <source>
        <dbReference type="Pfam" id="PF16113"/>
    </source>
</evidence>
<dbReference type="Pfam" id="PF16113">
    <property type="entry name" value="ECH_2"/>
    <property type="match status" value="1"/>
</dbReference>
<keyword evidence="3 5" id="KW-0378">Hydrolase</keyword>
<evidence type="ECO:0000313" key="6">
    <source>
        <dbReference type="Proteomes" id="UP001225598"/>
    </source>
</evidence>
<dbReference type="NCBIfam" id="NF004127">
    <property type="entry name" value="PRK05617.1"/>
    <property type="match status" value="1"/>
</dbReference>
<dbReference type="RefSeq" id="WP_284825989.1">
    <property type="nucleotide sequence ID" value="NZ_CP126969.1"/>
</dbReference>
<name>A0ABY8VIL1_9CORY</name>
<keyword evidence="6" id="KW-1185">Reference proteome</keyword>
<proteinExistence type="predicted"/>
<dbReference type="CDD" id="cd06558">
    <property type="entry name" value="crotonase-like"/>
    <property type="match status" value="1"/>
</dbReference>
<feature type="domain" description="Enoyl-CoA hydratase/isomerase" evidence="4">
    <location>
        <begin position="14"/>
        <end position="316"/>
    </location>
</feature>
<dbReference type="EMBL" id="CP126969">
    <property type="protein sequence ID" value="WIM68453.1"/>
    <property type="molecule type" value="Genomic_DNA"/>
</dbReference>
<dbReference type="Proteomes" id="UP001225598">
    <property type="component" value="Chromosome"/>
</dbReference>
<evidence type="ECO:0000256" key="1">
    <source>
        <dbReference type="ARBA" id="ARBA00001709"/>
    </source>
</evidence>
<accession>A0ABY8VIL1</accession>
<evidence type="ECO:0000313" key="5">
    <source>
        <dbReference type="EMBL" id="WIM68453.1"/>
    </source>
</evidence>
<dbReference type="PANTHER" id="PTHR43176:SF3">
    <property type="entry name" value="3-HYDROXYISOBUTYRYL-COA HYDROLASE, MITOCHONDRIAL"/>
    <property type="match status" value="1"/>
</dbReference>
<gene>
    <name evidence="5" type="ORF">QP027_03390</name>
</gene>
<dbReference type="InterPro" id="IPR045004">
    <property type="entry name" value="ECH_dom"/>
</dbReference>